<dbReference type="HAMAP" id="MF_01384">
    <property type="entry name" value="UreD"/>
    <property type="match status" value="1"/>
</dbReference>
<dbReference type="InterPro" id="IPR002669">
    <property type="entry name" value="UreD"/>
</dbReference>
<name>A0A142BU79_VIBPH</name>
<keyword evidence="4" id="KW-0963">Cytoplasm</keyword>
<dbReference type="AlphaFoldDB" id="A0A142BU79"/>
<comment type="function">
    <text evidence="4">Required for maturation of urease via the functional incorporation of the urease nickel metallocenter.</text>
</comment>
<dbReference type="GO" id="GO:0005737">
    <property type="term" value="C:cytoplasm"/>
    <property type="evidence" value="ECO:0007669"/>
    <property type="project" value="UniProtKB-SubCell"/>
</dbReference>
<dbReference type="RefSeq" id="WP_080540238.1">
    <property type="nucleotide sequence ID" value="NZ_JAPJVL010000004.1"/>
</dbReference>
<dbReference type="GO" id="GO:0016151">
    <property type="term" value="F:nickel cation binding"/>
    <property type="evidence" value="ECO:0007669"/>
    <property type="project" value="UniProtKB-UniRule"/>
</dbReference>
<sequence>MFDMSSSSSGWVAEISLRYQLKRGITRLIERKQVGPLMVQRPFYPEHGSSHTYLLHPPGGVVAGDLLSINVMVEEGAHSLITTPGATKFYRSIGEVARQAQNLRVEEDAFLEWLPLENIFFPSAAAILETNISLKVSSRFIGWDMQCFGRPMLNETFESGNVIGQTKIFVDDKLILADSLCVDSTKFKAAGMREFPMLGAMYIYPASEALKELVHCSIQDYLMQTKESLEIGLTDVDGLLTVRALGHQTEEIMGCLVLIWKTCRKLWLGYVPDIPRIWAT</sequence>
<dbReference type="PANTHER" id="PTHR33643">
    <property type="entry name" value="UREASE ACCESSORY PROTEIN D"/>
    <property type="match status" value="1"/>
</dbReference>
<evidence type="ECO:0000256" key="1">
    <source>
        <dbReference type="ARBA" id="ARBA00007177"/>
    </source>
</evidence>
<dbReference type="EMBL" id="KU244684">
    <property type="protein sequence ID" value="AMP41667.1"/>
    <property type="molecule type" value="Genomic_DNA"/>
</dbReference>
<evidence type="ECO:0000256" key="3">
    <source>
        <dbReference type="ARBA" id="ARBA00023186"/>
    </source>
</evidence>
<keyword evidence="3 4" id="KW-0143">Chaperone</keyword>
<organism evidence="5">
    <name type="scientific">Vibrio parahaemolyticus</name>
    <dbReference type="NCBI Taxonomy" id="670"/>
    <lineage>
        <taxon>Bacteria</taxon>
        <taxon>Pseudomonadati</taxon>
        <taxon>Pseudomonadota</taxon>
        <taxon>Gammaproteobacteria</taxon>
        <taxon>Vibrionales</taxon>
        <taxon>Vibrionaceae</taxon>
        <taxon>Vibrio</taxon>
    </lineage>
</organism>
<evidence type="ECO:0000256" key="4">
    <source>
        <dbReference type="HAMAP-Rule" id="MF_01384"/>
    </source>
</evidence>
<evidence type="ECO:0000256" key="2">
    <source>
        <dbReference type="ARBA" id="ARBA00022988"/>
    </source>
</evidence>
<proteinExistence type="inferred from homology"/>
<protein>
    <recommendedName>
        <fullName evidence="4">Urease accessory protein UreD</fullName>
    </recommendedName>
</protein>
<reference evidence="5" key="2">
    <citation type="submission" date="2015-12" db="EMBL/GenBank/DDBJ databases">
        <authorList>
            <person name="Shamseldin A."/>
            <person name="Moawad H."/>
            <person name="Abd El-Rahim W.M."/>
            <person name="Sadowsky M.J."/>
        </authorList>
    </citation>
    <scope>NUCLEOTIDE SEQUENCE</scope>
    <source>
        <strain evidence="5">16976</strain>
    </source>
</reference>
<dbReference type="PANTHER" id="PTHR33643:SF1">
    <property type="entry name" value="UREASE ACCESSORY PROTEIN D"/>
    <property type="match status" value="1"/>
</dbReference>
<comment type="subunit">
    <text evidence="4">UreD, UreF and UreG form a complex that acts as a GTP-hydrolysis-dependent molecular chaperone, activating the urease apoprotein by helping to assemble the nickel containing metallocenter of UreC. The UreE protein probably delivers the nickel.</text>
</comment>
<gene>
    <name evidence="4 5" type="primary">ureD</name>
</gene>
<comment type="similarity">
    <text evidence="1 4">Belongs to the UreD family.</text>
</comment>
<dbReference type="Pfam" id="PF01774">
    <property type="entry name" value="UreD"/>
    <property type="match status" value="1"/>
</dbReference>
<accession>A0A142BU79</accession>
<comment type="subcellular location">
    <subcellularLocation>
        <location evidence="4">Cytoplasm</location>
    </subcellularLocation>
</comment>
<reference evidence="5" key="1">
    <citation type="journal article" date="2014" name="Zh. Mikrobiol. Epidemiol. Immunobiol.">
        <title>[Collection of Vibrio parahaemolyticus species members: phenotypic and genotypic characteristics].</title>
        <authorList>
            <person name="Rykovskaia O.A."/>
            <person name="Smolikova L.M."/>
            <person name="Monakhova E.V."/>
            <person name="Chemisova O.S."/>
            <person name="Podoinitsyna O.A."/>
            <person name="Golenishcheva E.N."/>
            <person name="Sanamiants E.M."/>
            <person name="Sagakiants M.M."/>
            <person name="Dalikova R.R."/>
        </authorList>
    </citation>
    <scope>NUCLEOTIDE SEQUENCE</scope>
    <source>
        <strain evidence="5">16976</strain>
    </source>
</reference>
<evidence type="ECO:0000313" key="5">
    <source>
        <dbReference type="EMBL" id="AMP41667.1"/>
    </source>
</evidence>
<keyword evidence="2 4" id="KW-0996">Nickel insertion</keyword>